<comment type="similarity">
    <text evidence="1 2">Belongs to the anti-sigma-factor antagonist family.</text>
</comment>
<dbReference type="PANTHER" id="PTHR33495">
    <property type="entry name" value="ANTI-SIGMA FACTOR ANTAGONIST TM_1081-RELATED-RELATED"/>
    <property type="match status" value="1"/>
</dbReference>
<evidence type="ECO:0000256" key="1">
    <source>
        <dbReference type="ARBA" id="ARBA00009013"/>
    </source>
</evidence>
<protein>
    <recommendedName>
        <fullName evidence="2">Anti-sigma factor antagonist</fullName>
    </recommendedName>
</protein>
<evidence type="ECO:0000313" key="4">
    <source>
        <dbReference type="EMBL" id="SNT61781.1"/>
    </source>
</evidence>
<dbReference type="InterPro" id="IPR002645">
    <property type="entry name" value="STAS_dom"/>
</dbReference>
<dbReference type="SUPFAM" id="SSF52091">
    <property type="entry name" value="SpoIIaa-like"/>
    <property type="match status" value="1"/>
</dbReference>
<dbReference type="InterPro" id="IPR036513">
    <property type="entry name" value="STAS_dom_sf"/>
</dbReference>
<gene>
    <name evidence="4" type="ORF">SAMN05216276_108527</name>
</gene>
<dbReference type="CDD" id="cd07043">
    <property type="entry name" value="STAS_anti-anti-sigma_factors"/>
    <property type="match status" value="1"/>
</dbReference>
<evidence type="ECO:0000313" key="5">
    <source>
        <dbReference type="Proteomes" id="UP000198282"/>
    </source>
</evidence>
<proteinExistence type="inferred from homology"/>
<name>A0A239P3S0_9ACTN</name>
<dbReference type="NCBIfam" id="TIGR00377">
    <property type="entry name" value="ant_ant_sig"/>
    <property type="match status" value="1"/>
</dbReference>
<dbReference type="EMBL" id="FZOD01000085">
    <property type="protein sequence ID" value="SNT61781.1"/>
    <property type="molecule type" value="Genomic_DNA"/>
</dbReference>
<dbReference type="RefSeq" id="WP_179282549.1">
    <property type="nucleotide sequence ID" value="NZ_FZOD01000085.1"/>
</dbReference>
<sequence length="138" mass="15153">MTALRFTTKSLTGCVLVTVSGELDIATKPELIHYVNNILSTRVGMVVLDLSGITFIDAQGLSALIMIKRQAQLVHTELVLAGTPPIVLSLLRITRLDKHFRAFPQMATADYLRLVDHLPERSTAEPSEKPSMAGQSRI</sequence>
<reference evidence="4 5" key="1">
    <citation type="submission" date="2017-06" db="EMBL/GenBank/DDBJ databases">
        <authorList>
            <person name="Kim H.J."/>
            <person name="Triplett B.A."/>
        </authorList>
    </citation>
    <scope>NUCLEOTIDE SEQUENCE [LARGE SCALE GENOMIC DNA]</scope>
    <source>
        <strain evidence="4 5">CGMCC 4.2132</strain>
    </source>
</reference>
<accession>A0A239P3S0</accession>
<dbReference type="GO" id="GO:0043856">
    <property type="term" value="F:anti-sigma factor antagonist activity"/>
    <property type="evidence" value="ECO:0007669"/>
    <property type="project" value="InterPro"/>
</dbReference>
<organism evidence="4 5">
    <name type="scientific">Streptosporangium subroseum</name>
    <dbReference type="NCBI Taxonomy" id="106412"/>
    <lineage>
        <taxon>Bacteria</taxon>
        <taxon>Bacillati</taxon>
        <taxon>Actinomycetota</taxon>
        <taxon>Actinomycetes</taxon>
        <taxon>Streptosporangiales</taxon>
        <taxon>Streptosporangiaceae</taxon>
        <taxon>Streptosporangium</taxon>
    </lineage>
</organism>
<evidence type="ECO:0000256" key="2">
    <source>
        <dbReference type="RuleBase" id="RU003749"/>
    </source>
</evidence>
<dbReference type="Pfam" id="PF01740">
    <property type="entry name" value="STAS"/>
    <property type="match status" value="1"/>
</dbReference>
<dbReference type="PROSITE" id="PS50801">
    <property type="entry name" value="STAS"/>
    <property type="match status" value="1"/>
</dbReference>
<feature type="domain" description="STAS" evidence="3">
    <location>
        <begin position="4"/>
        <end position="96"/>
    </location>
</feature>
<dbReference type="AlphaFoldDB" id="A0A239P3S0"/>
<dbReference type="Proteomes" id="UP000198282">
    <property type="component" value="Unassembled WGS sequence"/>
</dbReference>
<keyword evidence="5" id="KW-1185">Reference proteome</keyword>
<dbReference type="InterPro" id="IPR003658">
    <property type="entry name" value="Anti-sigma_ant"/>
</dbReference>
<evidence type="ECO:0000259" key="3">
    <source>
        <dbReference type="PROSITE" id="PS50801"/>
    </source>
</evidence>
<dbReference type="PANTHER" id="PTHR33495:SF2">
    <property type="entry name" value="ANTI-SIGMA FACTOR ANTAGONIST TM_1081-RELATED"/>
    <property type="match status" value="1"/>
</dbReference>
<dbReference type="Gene3D" id="3.30.750.24">
    <property type="entry name" value="STAS domain"/>
    <property type="match status" value="1"/>
</dbReference>